<dbReference type="RefSeq" id="WP_168981535.1">
    <property type="nucleotide sequence ID" value="NZ_JABAGD010000010.1"/>
</dbReference>
<organism evidence="1 2">
    <name type="scientific">Clostridium beijerinckii</name>
    <name type="common">Clostridium MP</name>
    <dbReference type="NCBI Taxonomy" id="1520"/>
    <lineage>
        <taxon>Bacteria</taxon>
        <taxon>Bacillati</taxon>
        <taxon>Bacillota</taxon>
        <taxon>Clostridia</taxon>
        <taxon>Eubacteriales</taxon>
        <taxon>Clostridiaceae</taxon>
        <taxon>Clostridium</taxon>
    </lineage>
</organism>
<reference evidence="1 2" key="1">
    <citation type="submission" date="2020-04" db="EMBL/GenBank/DDBJ databases">
        <authorList>
            <person name="Hitch T.C.A."/>
            <person name="Wylensek D."/>
            <person name="Clavel T."/>
        </authorList>
    </citation>
    <scope>NUCLEOTIDE SEQUENCE [LARGE SCALE GENOMIC DNA]</scope>
    <source>
        <strain evidence="1 2">WB01_NA02</strain>
    </source>
</reference>
<comment type="caution">
    <text evidence="1">The sequence shown here is derived from an EMBL/GenBank/DDBJ whole genome shotgun (WGS) entry which is preliminary data.</text>
</comment>
<dbReference type="InterPro" id="IPR007499">
    <property type="entry name" value="ERF_bacteria_virus"/>
</dbReference>
<proteinExistence type="predicted"/>
<evidence type="ECO:0000313" key="2">
    <source>
        <dbReference type="Proteomes" id="UP000587880"/>
    </source>
</evidence>
<dbReference type="Proteomes" id="UP000587880">
    <property type="component" value="Unassembled WGS sequence"/>
</dbReference>
<evidence type="ECO:0000313" key="1">
    <source>
        <dbReference type="EMBL" id="NMF04539.1"/>
    </source>
</evidence>
<dbReference type="EMBL" id="JABAGD010000010">
    <property type="protein sequence ID" value="NMF04539.1"/>
    <property type="molecule type" value="Genomic_DNA"/>
</dbReference>
<gene>
    <name evidence="1" type="ORF">HF849_07145</name>
</gene>
<dbReference type="Pfam" id="PF04404">
    <property type="entry name" value="ERF"/>
    <property type="match status" value="1"/>
</dbReference>
<protein>
    <submittedName>
        <fullName evidence="1">Recombinase</fullName>
    </submittedName>
</protein>
<accession>A0A7X9SMD1</accession>
<dbReference type="AlphaFoldDB" id="A0A7X9SMD1"/>
<sequence length="217" mass="24664">MPDNKEQPKLNIQKKISRARVMLQEKELKKTGYNKYSNYTYFELGDFLPHINKICDELGLYCEFQFAANEATLTITDSDKIEDFKTWSTPVEIAVLKGCSAIQNIGGSQSFARRYLYIMAFEIAESDAVEGGEIDQDAEQGKQKINKASVFTIKSLLDETNSNEKKFLEWAGVSKIEDITNAALGTCITKLNRIKENIEKEKKATEKKNELPKELDL</sequence>
<name>A0A7X9SMD1_CLOBE</name>